<evidence type="ECO:0000256" key="7">
    <source>
        <dbReference type="ARBA" id="ARBA00023203"/>
    </source>
</evidence>
<comment type="subunit">
    <text evidence="13">Monomer and homodimer. Interacts with CXADR. Interacts presynaptically with the glutamate receptors GRIA2, GRIA3, GRIK3, isoform 3 of GRIA4, isoform A of GRM4, GRM7 and GRM8; with NAPA and NAPB; and with BTG2. The interaction with NAPA and NAPB disrupts the interaction with GRIA2, conducting to the internalization of GRIA2. Interacts with PRKCA; with the amine transporters SLC6A2 and SLC6A3; with the channels ASIC1 and ASIC2; with the GTP-binding proteins ARF1 and ARF3; with the ephrin receptor tyrosine kinases EPHA7, EPHB1 and EPHB2; with ERBB2 and through its PDZ domain with the C-terminal tail of PRLHR. Interacts with UNC5A. Interacts (via AH domain) with NCS1/FREQ; in a calcium-dependent manner. Interacts with F-actin and associates with the ARP2/3 complex. Interacts (via PDZ domain) with ARF1 (activated); the interaction blocks Arp2/3 complex inhibition. Interacts with SORCS3.</text>
</comment>
<dbReference type="InterPro" id="IPR036034">
    <property type="entry name" value="PDZ_sf"/>
</dbReference>
<evidence type="ECO:0000256" key="2">
    <source>
        <dbReference type="ARBA" id="ARBA00004635"/>
    </source>
</evidence>
<dbReference type="GO" id="GO:0005080">
    <property type="term" value="F:protein kinase C binding"/>
    <property type="evidence" value="ECO:0007669"/>
    <property type="project" value="TreeGrafter"/>
</dbReference>
<evidence type="ECO:0000259" key="14">
    <source>
        <dbReference type="PROSITE" id="PS50106"/>
    </source>
</evidence>
<dbReference type="GO" id="GO:0032588">
    <property type="term" value="C:trans-Golgi network membrane"/>
    <property type="evidence" value="ECO:0007669"/>
    <property type="project" value="TreeGrafter"/>
</dbReference>
<dbReference type="GO" id="GO:0005886">
    <property type="term" value="C:plasma membrane"/>
    <property type="evidence" value="ECO:0007669"/>
    <property type="project" value="GOC"/>
</dbReference>
<feature type="domain" description="PDZ" evidence="14">
    <location>
        <begin position="22"/>
        <end position="105"/>
    </location>
</feature>
<dbReference type="GO" id="GO:0008021">
    <property type="term" value="C:synaptic vesicle"/>
    <property type="evidence" value="ECO:0007669"/>
    <property type="project" value="TreeGrafter"/>
</dbReference>
<dbReference type="GO" id="GO:0005543">
    <property type="term" value="F:phospholipid binding"/>
    <property type="evidence" value="ECO:0007669"/>
    <property type="project" value="TreeGrafter"/>
</dbReference>
<dbReference type="GO" id="GO:0034315">
    <property type="term" value="P:regulation of Arp2/3 complex-mediated actin nucleation"/>
    <property type="evidence" value="ECO:0007669"/>
    <property type="project" value="TreeGrafter"/>
</dbReference>
<accession>S4RH95</accession>
<dbReference type="AlphaFoldDB" id="S4RH95"/>
<dbReference type="GO" id="GO:0002092">
    <property type="term" value="P:positive regulation of receptor internalization"/>
    <property type="evidence" value="ECO:0007669"/>
    <property type="project" value="TreeGrafter"/>
</dbReference>
<dbReference type="HOGENOM" id="CLU_032347_0_0_1"/>
<dbReference type="SUPFAM" id="SSF103657">
    <property type="entry name" value="BAR/IMD domain-like"/>
    <property type="match status" value="1"/>
</dbReference>
<dbReference type="GeneTree" id="ENSGT00950000183040"/>
<evidence type="ECO:0000256" key="1">
    <source>
        <dbReference type="ARBA" id="ARBA00004556"/>
    </source>
</evidence>
<evidence type="ECO:0000256" key="10">
    <source>
        <dbReference type="ARBA" id="ARBA00032804"/>
    </source>
</evidence>
<dbReference type="Ensembl" id="ENSPMAT00000004596.1">
    <property type="protein sequence ID" value="ENSPMAP00000004577.1"/>
    <property type="gene ID" value="ENSPMAG00000004183.1"/>
</dbReference>
<dbReference type="Gene3D" id="1.20.1270.60">
    <property type="entry name" value="Arfaptin homology (AH) domain/BAR domain"/>
    <property type="match status" value="1"/>
</dbReference>
<dbReference type="InterPro" id="IPR001478">
    <property type="entry name" value="PDZ"/>
</dbReference>
<dbReference type="InterPro" id="IPR010504">
    <property type="entry name" value="AH_dom"/>
</dbReference>
<evidence type="ECO:0000256" key="8">
    <source>
        <dbReference type="ARBA" id="ARBA00023288"/>
    </source>
</evidence>
<dbReference type="GO" id="GO:0014069">
    <property type="term" value="C:postsynaptic density"/>
    <property type="evidence" value="ECO:0007669"/>
    <property type="project" value="TreeGrafter"/>
</dbReference>
<dbReference type="SMART" id="SM00228">
    <property type="entry name" value="PDZ"/>
    <property type="match status" value="1"/>
</dbReference>
<proteinExistence type="predicted"/>
<comment type="subcellular location">
    <subcellularLocation>
        <location evidence="1">Cytoplasm</location>
        <location evidence="1">Perinuclear region</location>
    </subcellularLocation>
    <subcellularLocation>
        <location evidence="2">Membrane</location>
        <topology evidence="2">Lipid-anchor</topology>
    </subcellularLocation>
    <subcellularLocation>
        <location evidence="12">Synapse</location>
        <location evidence="12">Synaptosome</location>
    </subcellularLocation>
</comment>
<evidence type="ECO:0000256" key="12">
    <source>
        <dbReference type="ARBA" id="ARBA00034102"/>
    </source>
</evidence>
<dbReference type="PANTHER" id="PTHR12141">
    <property type="entry name" value="ARFAPTIN-RELATED"/>
    <property type="match status" value="1"/>
</dbReference>
<dbReference type="STRING" id="7757.ENSPMAP00000004577"/>
<dbReference type="Pfam" id="PF06456">
    <property type="entry name" value="Arfaptin"/>
    <property type="match status" value="1"/>
</dbReference>
<evidence type="ECO:0000256" key="4">
    <source>
        <dbReference type="ARBA" id="ARBA00022599"/>
    </source>
</evidence>
<evidence type="ECO:0000256" key="13">
    <source>
        <dbReference type="ARBA" id="ARBA00093501"/>
    </source>
</evidence>
<protein>
    <recommendedName>
        <fullName evidence="3">PRKCA-binding protein</fullName>
    </recommendedName>
    <alternativeName>
        <fullName evidence="10">Protein interacting with C kinase 1</fullName>
    </alternativeName>
    <alternativeName>
        <fullName evidence="9">Protein kinase C-alpha-binding protein</fullName>
    </alternativeName>
</protein>
<dbReference type="GO" id="GO:0003779">
    <property type="term" value="F:actin binding"/>
    <property type="evidence" value="ECO:0007669"/>
    <property type="project" value="UniProtKB-KW"/>
</dbReference>
<keyword evidence="5" id="KW-0106">Calcium</keyword>
<feature type="domain" description="AH" evidence="15">
    <location>
        <begin position="144"/>
        <end position="232"/>
    </location>
</feature>
<dbReference type="GO" id="GO:0019904">
    <property type="term" value="F:protein domain specific binding"/>
    <property type="evidence" value="ECO:0007669"/>
    <property type="project" value="InterPro"/>
</dbReference>
<dbReference type="PROSITE" id="PS50106">
    <property type="entry name" value="PDZ"/>
    <property type="match status" value="1"/>
</dbReference>
<keyword evidence="6" id="KW-0564">Palmitate</keyword>
<dbReference type="GO" id="GO:0098842">
    <property type="term" value="C:postsynaptic early endosome"/>
    <property type="evidence" value="ECO:0007669"/>
    <property type="project" value="TreeGrafter"/>
</dbReference>
<evidence type="ECO:0000259" key="15">
    <source>
        <dbReference type="PROSITE" id="PS50870"/>
    </source>
</evidence>
<dbReference type="SMART" id="SM01015">
    <property type="entry name" value="Arfaptin"/>
    <property type="match status" value="1"/>
</dbReference>
<keyword evidence="4" id="KW-0771">Synaptosome</keyword>
<evidence type="ECO:0000256" key="9">
    <source>
        <dbReference type="ARBA" id="ARBA00031097"/>
    </source>
</evidence>
<keyword evidence="7" id="KW-0009">Actin-binding</keyword>
<reference evidence="16" key="1">
    <citation type="submission" date="2025-08" db="UniProtKB">
        <authorList>
            <consortium name="Ensembl"/>
        </authorList>
    </citation>
    <scope>IDENTIFICATION</scope>
</reference>
<dbReference type="FunFam" id="2.30.42.10:FF:000073">
    <property type="entry name" value="Interacting with PRKCA"/>
    <property type="match status" value="1"/>
</dbReference>
<evidence type="ECO:0000256" key="6">
    <source>
        <dbReference type="ARBA" id="ARBA00023139"/>
    </source>
</evidence>
<dbReference type="Pfam" id="PF00595">
    <property type="entry name" value="PDZ"/>
    <property type="match status" value="1"/>
</dbReference>
<sequence length="232" mass="25242">AAADMDFDYEEDKLGIPTIPGKVVIQKDPQNMIGISIGGGAPLCPCLYVVQVFDNAPAAKDGTLMAGDEIVGVNGKSVKGKTKVEVAKMIQAVKGEVTMYYNKLQADPKLGKTMDIVMKKAKHRLVESMSSSTADALGLSRAILCNDGLVKKLDELERTAELYKGLMEHTKRLLKAFFELSQRVRPAFGDVFSVIGVREPQPAASEAFVKFAEAHRSIEKFGVRLLKTVKPV</sequence>
<dbReference type="GO" id="GO:0006886">
    <property type="term" value="P:intracellular protein transport"/>
    <property type="evidence" value="ECO:0007669"/>
    <property type="project" value="TreeGrafter"/>
</dbReference>
<dbReference type="InterPro" id="IPR027267">
    <property type="entry name" value="AH/BAR_dom_sf"/>
</dbReference>
<evidence type="ECO:0000256" key="5">
    <source>
        <dbReference type="ARBA" id="ARBA00022837"/>
    </source>
</evidence>
<evidence type="ECO:0000313" key="16">
    <source>
        <dbReference type="Ensembl" id="ENSPMAP00000004577.1"/>
    </source>
</evidence>
<dbReference type="GO" id="GO:0097062">
    <property type="term" value="P:dendritic spine maintenance"/>
    <property type="evidence" value="ECO:0007669"/>
    <property type="project" value="TreeGrafter"/>
</dbReference>
<dbReference type="Gene3D" id="2.30.42.10">
    <property type="match status" value="1"/>
</dbReference>
<dbReference type="GO" id="GO:0043005">
    <property type="term" value="C:neuron projection"/>
    <property type="evidence" value="ECO:0007669"/>
    <property type="project" value="UniProtKB-KW"/>
</dbReference>
<keyword evidence="8" id="KW-0449">Lipoprotein</keyword>
<dbReference type="PANTHER" id="PTHR12141:SF1">
    <property type="entry name" value="PRKCA-BINDING PROTEIN"/>
    <property type="match status" value="1"/>
</dbReference>
<reference evidence="16" key="2">
    <citation type="submission" date="2025-09" db="UniProtKB">
        <authorList>
            <consortium name="Ensembl"/>
        </authorList>
    </citation>
    <scope>IDENTIFICATION</scope>
</reference>
<evidence type="ECO:0000256" key="3">
    <source>
        <dbReference type="ARBA" id="ARBA00017975"/>
    </source>
</evidence>
<dbReference type="GO" id="GO:0048471">
    <property type="term" value="C:perinuclear region of cytoplasm"/>
    <property type="evidence" value="ECO:0007669"/>
    <property type="project" value="UniProtKB-SubCell"/>
</dbReference>
<dbReference type="OMA" id="CPCIYIT"/>
<dbReference type="CDD" id="cd06722">
    <property type="entry name" value="PDZ_PICK1-like"/>
    <property type="match status" value="1"/>
</dbReference>
<keyword evidence="4" id="KW-0770">Synapse</keyword>
<evidence type="ECO:0000256" key="11">
    <source>
        <dbReference type="ARBA" id="ARBA00033721"/>
    </source>
</evidence>
<dbReference type="PROSITE" id="PS50870">
    <property type="entry name" value="AH"/>
    <property type="match status" value="1"/>
</dbReference>
<comment type="function">
    <text evidence="11">Probable adapter protein that bind to and organize the subcellular localization of a variety of membrane proteins containing some PDZ recognition sequence. Involved in the clustering of various receptors, possibly by acting at the receptor internalization level. Plays a role in synaptic plasticity by regulating the trafficking and internalization of AMPA receptors. May be regulated upon PRKCA activation. May regulate ASIC1/ASIC3 channel. Regulates actin polymerization by inhibiting the actin-nucleating activity of the Arp2/3 complex; the function is competitive with nucleation promoting factors and is linked to neuronal morphology regulation and AMPA receptor (AMPAR) endocytosis. Via interaction with the Arp2/3 complex involved in regulation of synaptic plasicity of excitatory synapses and required for spine shrinkage during long-term depression (LTD). Involved in regulation of astrocyte morphology, antagonistic to Arp2/3 complex activator WASL/N-WASP function.</text>
</comment>
<name>S4RH95_PETMA</name>
<dbReference type="GO" id="GO:0043113">
    <property type="term" value="P:receptor clustering"/>
    <property type="evidence" value="ECO:0007669"/>
    <property type="project" value="TreeGrafter"/>
</dbReference>
<dbReference type="SUPFAM" id="SSF50156">
    <property type="entry name" value="PDZ domain-like"/>
    <property type="match status" value="1"/>
</dbReference>
<organism evidence="16">
    <name type="scientific">Petromyzon marinus</name>
    <name type="common">Sea lamprey</name>
    <dbReference type="NCBI Taxonomy" id="7757"/>
    <lineage>
        <taxon>Eukaryota</taxon>
        <taxon>Metazoa</taxon>
        <taxon>Chordata</taxon>
        <taxon>Craniata</taxon>
        <taxon>Vertebrata</taxon>
        <taxon>Cyclostomata</taxon>
        <taxon>Hyperoartia</taxon>
        <taxon>Petromyzontiformes</taxon>
        <taxon>Petromyzontidae</taxon>
        <taxon>Petromyzon</taxon>
    </lineage>
</organism>
<dbReference type="InterPro" id="IPR030798">
    <property type="entry name" value="Arfaptin_fam"/>
</dbReference>